<name>A0A814B3Q2_9BILA</name>
<dbReference type="AlphaFoldDB" id="A0A814B3Q2"/>
<proteinExistence type="predicted"/>
<evidence type="ECO:0000313" key="1">
    <source>
        <dbReference type="EMBL" id="CAF0922319.1"/>
    </source>
</evidence>
<gene>
    <name evidence="1" type="ORF">OXX778_LOCUS12451</name>
</gene>
<comment type="caution">
    <text evidence="1">The sequence shown here is derived from an EMBL/GenBank/DDBJ whole genome shotgun (WGS) entry which is preliminary data.</text>
</comment>
<protein>
    <submittedName>
        <fullName evidence="1">Uncharacterized protein</fullName>
    </submittedName>
</protein>
<dbReference type="EMBL" id="CAJNOC010002259">
    <property type="protein sequence ID" value="CAF0922319.1"/>
    <property type="molecule type" value="Genomic_DNA"/>
</dbReference>
<accession>A0A814B3Q2</accession>
<reference evidence="1" key="1">
    <citation type="submission" date="2021-02" db="EMBL/GenBank/DDBJ databases">
        <authorList>
            <person name="Nowell W R."/>
        </authorList>
    </citation>
    <scope>NUCLEOTIDE SEQUENCE</scope>
    <source>
        <strain evidence="1">Ploen Becks lab</strain>
    </source>
</reference>
<evidence type="ECO:0000313" key="2">
    <source>
        <dbReference type="Proteomes" id="UP000663879"/>
    </source>
</evidence>
<keyword evidence="2" id="KW-1185">Reference proteome</keyword>
<organism evidence="1 2">
    <name type="scientific">Brachionus calyciflorus</name>
    <dbReference type="NCBI Taxonomy" id="104777"/>
    <lineage>
        <taxon>Eukaryota</taxon>
        <taxon>Metazoa</taxon>
        <taxon>Spiralia</taxon>
        <taxon>Gnathifera</taxon>
        <taxon>Rotifera</taxon>
        <taxon>Eurotatoria</taxon>
        <taxon>Monogononta</taxon>
        <taxon>Pseudotrocha</taxon>
        <taxon>Ploima</taxon>
        <taxon>Brachionidae</taxon>
        <taxon>Brachionus</taxon>
    </lineage>
</organism>
<sequence>MPVKFETGEKTRDGSKGFSAACSGYNVETMAWHGSKSGAENLAGWKWLREVYYRSAVDKNLYDNWSKNLLFRLLTARPVAEFVKRSLIWKSCGTMMNDV</sequence>
<dbReference type="Proteomes" id="UP000663879">
    <property type="component" value="Unassembled WGS sequence"/>
</dbReference>